<dbReference type="AlphaFoldDB" id="A0AAU9LXL3"/>
<reference evidence="2 3" key="1">
    <citation type="submission" date="2022-01" db="EMBL/GenBank/DDBJ databases">
        <authorList>
            <person name="Xiong W."/>
            <person name="Schranz E."/>
        </authorList>
    </citation>
    <scope>NUCLEOTIDE SEQUENCE [LARGE SCALE GENOMIC DNA]</scope>
</reference>
<name>A0AAU9LXL3_9ASTR</name>
<dbReference type="EMBL" id="CAKMRJ010000224">
    <property type="protein sequence ID" value="CAH1419092.1"/>
    <property type="molecule type" value="Genomic_DNA"/>
</dbReference>
<sequence length="251" mass="27123">MRPTSEPKLLITMSFGLTTHLLPPFPLKNTTTTTTIKQSPIQSSTLSASFSQNPNPKKPSLLSNHLLSVAIALVTLTSPPPSIALPSLNNPLPPPSLPPATTPFSQSKNLLTGLDNGKIRPCPSNNPGCVSSNPQSSSFAFPWRVPDKSVDNALQQLQQSILETQKNATIEIVEDTPDGQYLQATVDGGFGRDVLEFLVKGDVVSYRCMATKVTYIYPFTTALGDSKGQEERIRKVVDQLGWDAPSFSAMD</sequence>
<dbReference type="PANTHER" id="PTHR36783">
    <property type="entry name" value="THYLAKOID LUMENAL 17.9 KDA PROTEIN, CHLOROPLASTIC"/>
    <property type="match status" value="1"/>
</dbReference>
<accession>A0AAU9LXL3</accession>
<feature type="region of interest" description="Disordered" evidence="1">
    <location>
        <begin position="33"/>
        <end position="57"/>
    </location>
</feature>
<dbReference type="PANTHER" id="PTHR36783:SF2">
    <property type="entry name" value="THYLAKOID LUMENAL 17.9 KDA PROTEIN, CHLOROPLASTIC"/>
    <property type="match status" value="1"/>
</dbReference>
<proteinExistence type="predicted"/>
<dbReference type="GO" id="GO:0009543">
    <property type="term" value="C:chloroplast thylakoid lumen"/>
    <property type="evidence" value="ECO:0007669"/>
    <property type="project" value="TreeGrafter"/>
</dbReference>
<gene>
    <name evidence="2" type="ORF">LVIROSA_LOCUS6649</name>
</gene>
<organism evidence="2 3">
    <name type="scientific">Lactuca virosa</name>
    <dbReference type="NCBI Taxonomy" id="75947"/>
    <lineage>
        <taxon>Eukaryota</taxon>
        <taxon>Viridiplantae</taxon>
        <taxon>Streptophyta</taxon>
        <taxon>Embryophyta</taxon>
        <taxon>Tracheophyta</taxon>
        <taxon>Spermatophyta</taxon>
        <taxon>Magnoliopsida</taxon>
        <taxon>eudicotyledons</taxon>
        <taxon>Gunneridae</taxon>
        <taxon>Pentapetalae</taxon>
        <taxon>asterids</taxon>
        <taxon>campanulids</taxon>
        <taxon>Asterales</taxon>
        <taxon>Asteraceae</taxon>
        <taxon>Cichorioideae</taxon>
        <taxon>Cichorieae</taxon>
        <taxon>Lactucinae</taxon>
        <taxon>Lactuca</taxon>
    </lineage>
</organism>
<evidence type="ECO:0008006" key="4">
    <source>
        <dbReference type="Google" id="ProtNLM"/>
    </source>
</evidence>
<dbReference type="InterPro" id="IPR037734">
    <property type="entry name" value="Thylakoid_lumenal_17.9"/>
</dbReference>
<evidence type="ECO:0000313" key="3">
    <source>
        <dbReference type="Proteomes" id="UP001157418"/>
    </source>
</evidence>
<protein>
    <recommendedName>
        <fullName evidence="4">Thylakoid lumenal 17.9 kDa protein, chloroplastic</fullName>
    </recommendedName>
</protein>
<keyword evidence="3" id="KW-1185">Reference proteome</keyword>
<evidence type="ECO:0000313" key="2">
    <source>
        <dbReference type="EMBL" id="CAH1419092.1"/>
    </source>
</evidence>
<evidence type="ECO:0000256" key="1">
    <source>
        <dbReference type="SAM" id="MobiDB-lite"/>
    </source>
</evidence>
<feature type="compositionally biased region" description="Polar residues" evidence="1">
    <location>
        <begin position="36"/>
        <end position="57"/>
    </location>
</feature>
<comment type="caution">
    <text evidence="2">The sequence shown here is derived from an EMBL/GenBank/DDBJ whole genome shotgun (WGS) entry which is preliminary data.</text>
</comment>
<dbReference type="Proteomes" id="UP001157418">
    <property type="component" value="Unassembled WGS sequence"/>
</dbReference>